<comment type="caution">
    <text evidence="2">The sequence shown here is derived from an EMBL/GenBank/DDBJ whole genome shotgun (WGS) entry which is preliminary data.</text>
</comment>
<keyword evidence="1" id="KW-0732">Signal</keyword>
<reference evidence="2" key="1">
    <citation type="submission" date="2022-03" db="EMBL/GenBank/DDBJ databases">
        <title>Bacterial whole genome sequence for Hymenobacter sp. DH14.</title>
        <authorList>
            <person name="Le V."/>
        </authorList>
    </citation>
    <scope>NUCLEOTIDE SEQUENCE</scope>
    <source>
        <strain evidence="2">DH14</strain>
    </source>
</reference>
<name>A0A9X1VJJ7_9BACT</name>
<feature type="signal peptide" evidence="1">
    <location>
        <begin position="1"/>
        <end position="26"/>
    </location>
</feature>
<evidence type="ECO:0000256" key="1">
    <source>
        <dbReference type="SAM" id="SignalP"/>
    </source>
</evidence>
<organism evidence="2 3">
    <name type="scientific">Hymenobacter cyanobacteriorum</name>
    <dbReference type="NCBI Taxonomy" id="2926463"/>
    <lineage>
        <taxon>Bacteria</taxon>
        <taxon>Pseudomonadati</taxon>
        <taxon>Bacteroidota</taxon>
        <taxon>Cytophagia</taxon>
        <taxon>Cytophagales</taxon>
        <taxon>Hymenobacteraceae</taxon>
        <taxon>Hymenobacter</taxon>
    </lineage>
</organism>
<proteinExistence type="predicted"/>
<sequence>MPAKLLSMPLFMQKAIVILVLLSSFAACTPQEKATAFLSNSRAIPERLQEVYQISKQTSYSLFDCDTTISEIRIWESPSRLTNTNALFLTNNSVSSTVFYLLNKNSSQTKKVTAVNSCQEQIVNAITGEEIPFSNATSGGPYLTWQKDAEATIDSLFKMGFAEMQSQPEVETQRVGDGISYVIEVRRGRFYKYVYYASPELFQNELARKFVKTCQFLTRGKWHFPKYQLASKK</sequence>
<evidence type="ECO:0000313" key="2">
    <source>
        <dbReference type="EMBL" id="MCI1189363.1"/>
    </source>
</evidence>
<dbReference type="PROSITE" id="PS51257">
    <property type="entry name" value="PROKAR_LIPOPROTEIN"/>
    <property type="match status" value="1"/>
</dbReference>
<keyword evidence="3" id="KW-1185">Reference proteome</keyword>
<evidence type="ECO:0000313" key="3">
    <source>
        <dbReference type="Proteomes" id="UP001139193"/>
    </source>
</evidence>
<dbReference type="RefSeq" id="WP_241937591.1">
    <property type="nucleotide sequence ID" value="NZ_JALBGC010000005.1"/>
</dbReference>
<dbReference type="EMBL" id="JALBGC010000005">
    <property type="protein sequence ID" value="MCI1189363.1"/>
    <property type="molecule type" value="Genomic_DNA"/>
</dbReference>
<feature type="chain" id="PRO_5040890750" description="Lipoprotein" evidence="1">
    <location>
        <begin position="27"/>
        <end position="233"/>
    </location>
</feature>
<gene>
    <name evidence="2" type="ORF">MON38_18215</name>
</gene>
<dbReference type="Proteomes" id="UP001139193">
    <property type="component" value="Unassembled WGS sequence"/>
</dbReference>
<protein>
    <recommendedName>
        <fullName evidence="4">Lipoprotein</fullName>
    </recommendedName>
</protein>
<dbReference type="AlphaFoldDB" id="A0A9X1VJJ7"/>
<accession>A0A9X1VJJ7</accession>
<evidence type="ECO:0008006" key="4">
    <source>
        <dbReference type="Google" id="ProtNLM"/>
    </source>
</evidence>